<keyword evidence="3" id="KW-1185">Reference proteome</keyword>
<organism evidence="2 3">
    <name type="scientific">Hibiscus sabdariffa</name>
    <name type="common">roselle</name>
    <dbReference type="NCBI Taxonomy" id="183260"/>
    <lineage>
        <taxon>Eukaryota</taxon>
        <taxon>Viridiplantae</taxon>
        <taxon>Streptophyta</taxon>
        <taxon>Embryophyta</taxon>
        <taxon>Tracheophyta</taxon>
        <taxon>Spermatophyta</taxon>
        <taxon>Magnoliopsida</taxon>
        <taxon>eudicotyledons</taxon>
        <taxon>Gunneridae</taxon>
        <taxon>Pentapetalae</taxon>
        <taxon>rosids</taxon>
        <taxon>malvids</taxon>
        <taxon>Malvales</taxon>
        <taxon>Malvaceae</taxon>
        <taxon>Malvoideae</taxon>
        <taxon>Hibiscus</taxon>
    </lineage>
</organism>
<gene>
    <name evidence="2" type="ORF">V6N11_021169</name>
</gene>
<accession>A0ABR1ZM61</accession>
<dbReference type="EMBL" id="JBBPBN010000862">
    <property type="protein sequence ID" value="KAK8481731.1"/>
    <property type="molecule type" value="Genomic_DNA"/>
</dbReference>
<evidence type="ECO:0000313" key="3">
    <source>
        <dbReference type="Proteomes" id="UP001396334"/>
    </source>
</evidence>
<feature type="region of interest" description="Disordered" evidence="1">
    <location>
        <begin position="1"/>
        <end position="23"/>
    </location>
</feature>
<proteinExistence type="predicted"/>
<feature type="non-terminal residue" evidence="2">
    <location>
        <position position="1"/>
    </location>
</feature>
<feature type="compositionally biased region" description="Basic residues" evidence="1">
    <location>
        <begin position="9"/>
        <end position="23"/>
    </location>
</feature>
<evidence type="ECO:0000313" key="2">
    <source>
        <dbReference type="EMBL" id="KAK8481731.1"/>
    </source>
</evidence>
<evidence type="ECO:0000256" key="1">
    <source>
        <dbReference type="SAM" id="MobiDB-lite"/>
    </source>
</evidence>
<name>A0ABR1ZM61_9ROSI</name>
<reference evidence="2 3" key="1">
    <citation type="journal article" date="2024" name="G3 (Bethesda)">
        <title>Genome assembly of Hibiscus sabdariffa L. provides insights into metabolisms of medicinal natural products.</title>
        <authorList>
            <person name="Kim T."/>
        </authorList>
    </citation>
    <scope>NUCLEOTIDE SEQUENCE [LARGE SCALE GENOMIC DNA]</scope>
    <source>
        <strain evidence="2">TK-2024</strain>
        <tissue evidence="2">Old leaves</tissue>
    </source>
</reference>
<sequence>GSLIEIVEKRKKKRKRKPTLAKRHKQKLMGFLI</sequence>
<comment type="caution">
    <text evidence="2">The sequence shown here is derived from an EMBL/GenBank/DDBJ whole genome shotgun (WGS) entry which is preliminary data.</text>
</comment>
<dbReference type="Proteomes" id="UP001396334">
    <property type="component" value="Unassembled WGS sequence"/>
</dbReference>
<protein>
    <submittedName>
        <fullName evidence="2">Uncharacterized protein</fullName>
    </submittedName>
</protein>